<name>C1E220_MICCC</name>
<dbReference type="STRING" id="296587.C1E220"/>
<proteinExistence type="predicted"/>
<dbReference type="PANTHER" id="PTHR12943:SF27">
    <property type="entry name" value="HOMOCYSTEINE-INDUCED ENDOPLASMIC RETICULUM PROTEIN, ISOFORM A"/>
    <property type="match status" value="1"/>
</dbReference>
<dbReference type="SUPFAM" id="SSF54236">
    <property type="entry name" value="Ubiquitin-like"/>
    <property type="match status" value="1"/>
</dbReference>
<accession>C1E220</accession>
<keyword evidence="3 6" id="KW-1133">Transmembrane helix</keyword>
<sequence>MSSEPSPSPPTAICLTIKNLTKRDFTLGEVPLALTVGELKARIESEYEGNPPPNTQRIVYAGALLRDESAGLADVVKASDLEAGAVVFHLVLPAEASSTASTPASTPGATPASAREPGAETSTPSSAPSPADGRLPAQPGTPPPAPRADQQSAYPPQPEATPAFGFSNQPPPATTQPGSSRPTTPGMTPTVAAYPPPYAGLGAHSPHVQAVYASAYAAAFNSLSPGGSPAPGAPVAVPVPVPVFGFGGGWGAPGWGAPGWNGAPGGYQQHGAPGQQQHHAVLAPGQQQPTTPTPPRFDLNDPDQAARAVAQAVRDGDPVAAAAAAAAAAAGGRPVHVMQIHIDLRLIMKLAMIVAVASQGATNVRMAIYAAMAVVVYLFQTGAVAWVIRRFLPDILDEQADGMVGGMGAVGGGGAGRAGGAAAPPPRRRPPQGPRTNAVLPGMRDGMPRSWFGEIKVLVCGFLASLLPSWQPPELYRHPRPGAAAAGPERPHQD</sequence>
<dbReference type="PROSITE" id="PS50053">
    <property type="entry name" value="UBIQUITIN_2"/>
    <property type="match status" value="1"/>
</dbReference>
<dbReference type="Gene3D" id="3.10.20.90">
    <property type="entry name" value="Phosphatidylinositol 3-kinase Catalytic Subunit, Chain A, domain 1"/>
    <property type="match status" value="1"/>
</dbReference>
<evidence type="ECO:0000256" key="1">
    <source>
        <dbReference type="ARBA" id="ARBA00004370"/>
    </source>
</evidence>
<dbReference type="AlphaFoldDB" id="C1E220"/>
<dbReference type="InterPro" id="IPR029071">
    <property type="entry name" value="Ubiquitin-like_domsf"/>
</dbReference>
<evidence type="ECO:0000256" key="4">
    <source>
        <dbReference type="ARBA" id="ARBA00023136"/>
    </source>
</evidence>
<keyword evidence="2 6" id="KW-0812">Transmembrane</keyword>
<evidence type="ECO:0000313" key="9">
    <source>
        <dbReference type="Proteomes" id="UP000002009"/>
    </source>
</evidence>
<feature type="region of interest" description="Disordered" evidence="5">
    <location>
        <begin position="415"/>
        <end position="441"/>
    </location>
</feature>
<evidence type="ECO:0000256" key="2">
    <source>
        <dbReference type="ARBA" id="ARBA00022692"/>
    </source>
</evidence>
<evidence type="ECO:0000259" key="7">
    <source>
        <dbReference type="PROSITE" id="PS50053"/>
    </source>
</evidence>
<dbReference type="InterPro" id="IPR039751">
    <property type="entry name" value="HERPUD1/2"/>
</dbReference>
<dbReference type="EMBL" id="CP001324">
    <property type="protein sequence ID" value="ACO61843.1"/>
    <property type="molecule type" value="Genomic_DNA"/>
</dbReference>
<dbReference type="GO" id="GO:0030968">
    <property type="term" value="P:endoplasmic reticulum unfolded protein response"/>
    <property type="evidence" value="ECO:0007669"/>
    <property type="project" value="TreeGrafter"/>
</dbReference>
<dbReference type="Proteomes" id="UP000002009">
    <property type="component" value="Chromosome 3"/>
</dbReference>
<comment type="subcellular location">
    <subcellularLocation>
        <location evidence="1">Membrane</location>
    </subcellularLocation>
</comment>
<feature type="domain" description="Ubiquitin-like" evidence="7">
    <location>
        <begin position="13"/>
        <end position="87"/>
    </location>
</feature>
<keyword evidence="9" id="KW-1185">Reference proteome</keyword>
<keyword evidence="4 6" id="KW-0472">Membrane</keyword>
<dbReference type="OrthoDB" id="498998at2759"/>
<feature type="transmembrane region" description="Helical" evidence="6">
    <location>
        <begin position="367"/>
        <end position="388"/>
    </location>
</feature>
<dbReference type="GeneID" id="8242194"/>
<dbReference type="PANTHER" id="PTHR12943">
    <property type="entry name" value="HOMOCYSTEINE-RESPONSIVE ENDOPLASMIC RETICULUM-RESIDENT UNIQUITIN-LIKE DOMAIN HERPUD PROTEIN FAMILY MEMBER"/>
    <property type="match status" value="1"/>
</dbReference>
<dbReference type="OMA" id="PFRATHA"/>
<feature type="compositionally biased region" description="Low complexity" evidence="5">
    <location>
        <begin position="121"/>
        <end position="131"/>
    </location>
</feature>
<protein>
    <recommendedName>
        <fullName evidence="7">Ubiquitin-like domain-containing protein</fullName>
    </recommendedName>
</protein>
<evidence type="ECO:0000313" key="8">
    <source>
        <dbReference type="EMBL" id="ACO61843.1"/>
    </source>
</evidence>
<evidence type="ECO:0000256" key="6">
    <source>
        <dbReference type="SAM" id="Phobius"/>
    </source>
</evidence>
<dbReference type="KEGG" id="mis:MICPUN_112704"/>
<organism evidence="8 9">
    <name type="scientific">Micromonas commoda (strain RCC299 / NOUM17 / CCMP2709)</name>
    <name type="common">Picoplanktonic green alga</name>
    <dbReference type="NCBI Taxonomy" id="296587"/>
    <lineage>
        <taxon>Eukaryota</taxon>
        <taxon>Viridiplantae</taxon>
        <taxon>Chlorophyta</taxon>
        <taxon>Mamiellophyceae</taxon>
        <taxon>Mamiellales</taxon>
        <taxon>Mamiellaceae</taxon>
        <taxon>Micromonas</taxon>
    </lineage>
</organism>
<feature type="compositionally biased region" description="Low complexity" evidence="5">
    <location>
        <begin position="97"/>
        <end position="114"/>
    </location>
</feature>
<evidence type="ECO:0000256" key="3">
    <source>
        <dbReference type="ARBA" id="ARBA00022989"/>
    </source>
</evidence>
<dbReference type="InParanoid" id="C1E220"/>
<dbReference type="InterPro" id="IPR000626">
    <property type="entry name" value="Ubiquitin-like_dom"/>
</dbReference>
<feature type="region of interest" description="Disordered" evidence="5">
    <location>
        <begin position="97"/>
        <end position="191"/>
    </location>
</feature>
<evidence type="ECO:0000256" key="5">
    <source>
        <dbReference type="SAM" id="MobiDB-lite"/>
    </source>
</evidence>
<dbReference type="RefSeq" id="XP_002500585.1">
    <property type="nucleotide sequence ID" value="XM_002500539.1"/>
</dbReference>
<dbReference type="Pfam" id="PF00240">
    <property type="entry name" value="ubiquitin"/>
    <property type="match status" value="1"/>
</dbReference>
<gene>
    <name evidence="8" type="ORF">MICPUN_112704</name>
</gene>
<dbReference type="GO" id="GO:0016020">
    <property type="term" value="C:membrane"/>
    <property type="evidence" value="ECO:0007669"/>
    <property type="project" value="UniProtKB-SubCell"/>
</dbReference>
<feature type="compositionally biased region" description="Polar residues" evidence="5">
    <location>
        <begin position="175"/>
        <end position="187"/>
    </location>
</feature>
<reference evidence="8 9" key="1">
    <citation type="journal article" date="2009" name="Science">
        <title>Green evolution and dynamic adaptations revealed by genomes of the marine picoeukaryotes Micromonas.</title>
        <authorList>
            <person name="Worden A.Z."/>
            <person name="Lee J.H."/>
            <person name="Mock T."/>
            <person name="Rouze P."/>
            <person name="Simmons M.P."/>
            <person name="Aerts A.L."/>
            <person name="Allen A.E."/>
            <person name="Cuvelier M.L."/>
            <person name="Derelle E."/>
            <person name="Everett M.V."/>
            <person name="Foulon E."/>
            <person name="Grimwood J."/>
            <person name="Gundlach H."/>
            <person name="Henrissat B."/>
            <person name="Napoli C."/>
            <person name="McDonald S.M."/>
            <person name="Parker M.S."/>
            <person name="Rombauts S."/>
            <person name="Salamov A."/>
            <person name="Von Dassow P."/>
            <person name="Badger J.H."/>
            <person name="Coutinho P.M."/>
            <person name="Demir E."/>
            <person name="Dubchak I."/>
            <person name="Gentemann C."/>
            <person name="Eikrem W."/>
            <person name="Gready J.E."/>
            <person name="John U."/>
            <person name="Lanier W."/>
            <person name="Lindquist E.A."/>
            <person name="Lucas S."/>
            <person name="Mayer K.F."/>
            <person name="Moreau H."/>
            <person name="Not F."/>
            <person name="Otillar R."/>
            <person name="Panaud O."/>
            <person name="Pangilinan J."/>
            <person name="Paulsen I."/>
            <person name="Piegu B."/>
            <person name="Poliakov A."/>
            <person name="Robbens S."/>
            <person name="Schmutz J."/>
            <person name="Toulza E."/>
            <person name="Wyss T."/>
            <person name="Zelensky A."/>
            <person name="Zhou K."/>
            <person name="Armbrust E.V."/>
            <person name="Bhattacharya D."/>
            <person name="Goodenough U.W."/>
            <person name="Van de Peer Y."/>
            <person name="Grigoriev I.V."/>
        </authorList>
    </citation>
    <scope>NUCLEOTIDE SEQUENCE [LARGE SCALE GENOMIC DNA]</scope>
    <source>
        <strain evidence="9">RCC299 / NOUM17</strain>
    </source>
</reference>